<protein>
    <recommendedName>
        <fullName evidence="2">Putative zinc-finger domain-containing protein</fullName>
    </recommendedName>
</protein>
<proteinExistence type="predicted"/>
<evidence type="ECO:0000256" key="1">
    <source>
        <dbReference type="SAM" id="Phobius"/>
    </source>
</evidence>
<feature type="non-terminal residue" evidence="3">
    <location>
        <position position="110"/>
    </location>
</feature>
<dbReference type="InterPro" id="IPR027383">
    <property type="entry name" value="Znf_put"/>
</dbReference>
<feature type="domain" description="Putative zinc-finger" evidence="2">
    <location>
        <begin position="3"/>
        <end position="37"/>
    </location>
</feature>
<feature type="transmembrane region" description="Helical" evidence="1">
    <location>
        <begin position="92"/>
        <end position="109"/>
    </location>
</feature>
<name>X0VT00_9ZZZZ</name>
<dbReference type="AlphaFoldDB" id="X0VT00"/>
<sequence length="110" mass="12526">MNCIECQENITPYIDNELDGKTEKEVKSHFDICEKCRNYYKAESQIKLSVKNHFKKVSAPDDLKENITRSFDASLNKNSVSRTRFLSSLQPFYGFAAAAVLLIALVSILM</sequence>
<comment type="caution">
    <text evidence="3">The sequence shown here is derived from an EMBL/GenBank/DDBJ whole genome shotgun (WGS) entry which is preliminary data.</text>
</comment>
<keyword evidence="1" id="KW-1133">Transmembrane helix</keyword>
<evidence type="ECO:0000259" key="2">
    <source>
        <dbReference type="Pfam" id="PF13490"/>
    </source>
</evidence>
<keyword evidence="1" id="KW-0812">Transmembrane</keyword>
<gene>
    <name evidence="3" type="ORF">S01H1_54976</name>
</gene>
<organism evidence="3">
    <name type="scientific">marine sediment metagenome</name>
    <dbReference type="NCBI Taxonomy" id="412755"/>
    <lineage>
        <taxon>unclassified sequences</taxon>
        <taxon>metagenomes</taxon>
        <taxon>ecological metagenomes</taxon>
    </lineage>
</organism>
<reference evidence="3" key="1">
    <citation type="journal article" date="2014" name="Front. Microbiol.">
        <title>High frequency of phylogenetically diverse reductive dehalogenase-homologous genes in deep subseafloor sedimentary metagenomes.</title>
        <authorList>
            <person name="Kawai M."/>
            <person name="Futagami T."/>
            <person name="Toyoda A."/>
            <person name="Takaki Y."/>
            <person name="Nishi S."/>
            <person name="Hori S."/>
            <person name="Arai W."/>
            <person name="Tsubouchi T."/>
            <person name="Morono Y."/>
            <person name="Uchiyama I."/>
            <person name="Ito T."/>
            <person name="Fujiyama A."/>
            <person name="Inagaki F."/>
            <person name="Takami H."/>
        </authorList>
    </citation>
    <scope>NUCLEOTIDE SEQUENCE</scope>
    <source>
        <strain evidence="3">Expedition CK06-06</strain>
    </source>
</reference>
<accession>X0VT00</accession>
<dbReference type="Pfam" id="PF13490">
    <property type="entry name" value="zf-HC2"/>
    <property type="match status" value="1"/>
</dbReference>
<dbReference type="EMBL" id="BARS01035701">
    <property type="protein sequence ID" value="GAG21534.1"/>
    <property type="molecule type" value="Genomic_DNA"/>
</dbReference>
<evidence type="ECO:0000313" key="3">
    <source>
        <dbReference type="EMBL" id="GAG21534.1"/>
    </source>
</evidence>
<keyword evidence="1" id="KW-0472">Membrane</keyword>